<organism evidence="1">
    <name type="scientific">Rhizoctonia cerealis hypovirus</name>
    <dbReference type="NCBI Taxonomy" id="3068667"/>
    <lineage>
        <taxon>Viruses</taxon>
        <taxon>Riboviria</taxon>
        <taxon>Orthornavirae</taxon>
        <taxon>Pisuviricota</taxon>
        <taxon>Duplopiviricetes</taxon>
        <taxon>Durnavirales</taxon>
        <taxon>Hypoviridae</taxon>
    </lineage>
</organism>
<protein>
    <submittedName>
        <fullName evidence="1">Uncharacterized protein</fullName>
    </submittedName>
</protein>
<dbReference type="EMBL" id="OQ999677">
    <property type="protein sequence ID" value="WMI40051.1"/>
    <property type="molecule type" value="Genomic_RNA"/>
</dbReference>
<reference evidence="1" key="2">
    <citation type="submission" date="2023-05" db="EMBL/GenBank/DDBJ databases">
        <authorList>
            <person name="Li W."/>
        </authorList>
    </citation>
    <scope>NUCLEOTIDE SEQUENCE</scope>
    <source>
        <strain evidence="1">RcHV-0942-1</strain>
    </source>
</reference>
<accession>A0AA51BS96</accession>
<sequence>MFGAIFGFLATTVSTYFAVRGPVDDRDKPASSTPLSLFTKFLKRLGVWKASPSVVTPGFTPLKPIRVDLKDQLAIKQLTPATLTTELELSYNQLVEHYILHPSPFMTLMYTTPDFDGPNILGYPSLVEDVTDISKWLEHVPFQGDVIDIGVGFGRLENQLYNHKSVSMWYGIDLWDNNDSWGNQLRMVEALRTKQKDTIYYQGDANYLFPLIVSALKQQKRPISFVNIDGDPKPSVNIALALQAYDALDVGGIMCLTICQNTSVTPANYVIDNHDYVNSALFVMSLLRYRVKLLAQYSDCKVRLCFQKLKEPVGGNWASTKMWGDPCTFDMFQMLGLPVQRAHQLTNTRYVNFLTLGGRTEMCTICGQSVEVGHHDGWYEEACMLLGDCVPNRTEGTASRPRDF</sequence>
<proteinExistence type="predicted"/>
<evidence type="ECO:0000313" key="1">
    <source>
        <dbReference type="EMBL" id="WMI40051.1"/>
    </source>
</evidence>
<reference evidence="1" key="1">
    <citation type="journal article" date="2023" name="Microbiol. Spectr.">
        <title>Extreme Diversity of Mycoviruses Present in Single Strains of Rhizoctonia cerealis, the Pathogen of Wheat Sharp Eyespot.</title>
        <authorList>
            <person name="Li W."/>
            <person name="Sun H."/>
            <person name="Cao S."/>
            <person name="Zhang A."/>
            <person name="Zhang H."/>
            <person name="Shu Y."/>
            <person name="Chen H."/>
        </authorList>
    </citation>
    <scope>NUCLEOTIDE SEQUENCE</scope>
    <source>
        <strain evidence="1">RcHV-0942-1</strain>
    </source>
</reference>
<name>A0AA51BS96_9VIRU</name>